<keyword evidence="1" id="KW-0472">Membrane</keyword>
<sequence length="524" mass="56116">MRVGLGLALLLAALALPLRPGPLADLRFPVEWFWAVALLALARGRAFGLLAAVVLALAAAGTVLKLADWGTLAAFSRPFDPMVDRSILVAGWHLLSGTVGNAAALGALGTAFVLFFCFVGLLAYGLSGMRRLPARARRSLGAGALGGAVLATAVLALMRPGMLPVSAEFSAYAGGKLAAARQSWEAQAAFAREVAVDPLRDRPPEGLLAALEGHDVVLVFVESYGRSALENPLFAPRTLARLEVVQNELTAAGVGARSGWLRSPIAGGQSWLAHGTMLSGLLIDNQTRYESLLRSDHRSLNALFRGAGWRTVAVMPAIIMPWPEAGWFGYDEVLAAKDLDYRGLAFNWVTMPDQFTLLRIGQILQSTSQPVMVQTALISSHAPWTPIPHMIPWEDVGDGQVFDAQARSGVAPEVLWRDPERVRENYGLSIDYAMEAVGSFVQRFARESVIVVVGDHQPAELVTGPDASRDVPLHVLSSDPQILARLDDWGLTPGMVPSSDAPSLPMQAFRERFVRSMSGGGHGT</sequence>
<proteinExistence type="predicted"/>
<evidence type="ECO:0000259" key="2">
    <source>
        <dbReference type="Pfam" id="PF00884"/>
    </source>
</evidence>
<keyword evidence="4" id="KW-1185">Reference proteome</keyword>
<keyword evidence="1" id="KW-0812">Transmembrane</keyword>
<accession>A0A7W6BSV3</accession>
<dbReference type="InterPro" id="IPR000917">
    <property type="entry name" value="Sulfatase_N"/>
</dbReference>
<dbReference type="InterPro" id="IPR017850">
    <property type="entry name" value="Alkaline_phosphatase_core_sf"/>
</dbReference>
<evidence type="ECO:0000313" key="4">
    <source>
        <dbReference type="Proteomes" id="UP000531216"/>
    </source>
</evidence>
<comment type="caution">
    <text evidence="3">The sequence shown here is derived from an EMBL/GenBank/DDBJ whole genome shotgun (WGS) entry which is preliminary data.</text>
</comment>
<dbReference type="Pfam" id="PF00884">
    <property type="entry name" value="Sulfatase"/>
    <property type="match status" value="1"/>
</dbReference>
<dbReference type="EMBL" id="JACIDO010000003">
    <property type="protein sequence ID" value="MBB3935705.1"/>
    <property type="molecule type" value="Genomic_DNA"/>
</dbReference>
<feature type="domain" description="Sulfatase N-terminal" evidence="2">
    <location>
        <begin position="257"/>
        <end position="458"/>
    </location>
</feature>
<dbReference type="Gene3D" id="3.40.720.10">
    <property type="entry name" value="Alkaline Phosphatase, subunit A"/>
    <property type="match status" value="1"/>
</dbReference>
<dbReference type="Proteomes" id="UP000531216">
    <property type="component" value="Unassembled WGS sequence"/>
</dbReference>
<feature type="transmembrane region" description="Helical" evidence="1">
    <location>
        <begin position="139"/>
        <end position="158"/>
    </location>
</feature>
<reference evidence="3 4" key="1">
    <citation type="submission" date="2020-08" db="EMBL/GenBank/DDBJ databases">
        <title>Genomic Encyclopedia of Type Strains, Phase IV (KMG-IV): sequencing the most valuable type-strain genomes for metagenomic binning, comparative biology and taxonomic classification.</title>
        <authorList>
            <person name="Goeker M."/>
        </authorList>
    </citation>
    <scope>NUCLEOTIDE SEQUENCE [LARGE SCALE GENOMIC DNA]</scope>
    <source>
        <strain evidence="3 4">DSM 25024</strain>
    </source>
</reference>
<protein>
    <recommendedName>
        <fullName evidence="2">Sulfatase N-terminal domain-containing protein</fullName>
    </recommendedName>
</protein>
<evidence type="ECO:0000256" key="1">
    <source>
        <dbReference type="SAM" id="Phobius"/>
    </source>
</evidence>
<evidence type="ECO:0000313" key="3">
    <source>
        <dbReference type="EMBL" id="MBB3935705.1"/>
    </source>
</evidence>
<dbReference type="SUPFAM" id="SSF53649">
    <property type="entry name" value="Alkaline phosphatase-like"/>
    <property type="match status" value="1"/>
</dbReference>
<dbReference type="OrthoDB" id="1376015at2"/>
<keyword evidence="1" id="KW-1133">Transmembrane helix</keyword>
<organism evidence="3 4">
    <name type="scientific">Aureimonas phyllosphaerae</name>
    <dbReference type="NCBI Taxonomy" id="1166078"/>
    <lineage>
        <taxon>Bacteria</taxon>
        <taxon>Pseudomonadati</taxon>
        <taxon>Pseudomonadota</taxon>
        <taxon>Alphaproteobacteria</taxon>
        <taxon>Hyphomicrobiales</taxon>
        <taxon>Aurantimonadaceae</taxon>
        <taxon>Aureimonas</taxon>
    </lineage>
</organism>
<dbReference type="AlphaFoldDB" id="A0A7W6BSV3"/>
<dbReference type="RefSeq" id="WP_090960815.1">
    <property type="nucleotide sequence ID" value="NZ_FOOA01000003.1"/>
</dbReference>
<gene>
    <name evidence="3" type="ORF">GGR05_001849</name>
</gene>
<feature type="transmembrane region" description="Helical" evidence="1">
    <location>
        <begin position="44"/>
        <end position="67"/>
    </location>
</feature>
<feature type="transmembrane region" description="Helical" evidence="1">
    <location>
        <begin position="111"/>
        <end position="127"/>
    </location>
</feature>
<name>A0A7W6BSV3_9HYPH</name>